<keyword evidence="2" id="KW-1185">Reference proteome</keyword>
<dbReference type="RefSeq" id="WP_075610166.1">
    <property type="nucleotide sequence ID" value="NZ_CP052766.1"/>
</dbReference>
<organism evidence="1 2">
    <name type="scientific">Alteromonas pelagimontana</name>
    <dbReference type="NCBI Taxonomy" id="1858656"/>
    <lineage>
        <taxon>Bacteria</taxon>
        <taxon>Pseudomonadati</taxon>
        <taxon>Pseudomonadota</taxon>
        <taxon>Gammaproteobacteria</taxon>
        <taxon>Alteromonadales</taxon>
        <taxon>Alteromonadaceae</taxon>
        <taxon>Alteromonas/Salinimonas group</taxon>
        <taxon>Alteromonas</taxon>
    </lineage>
</organism>
<dbReference type="KEGG" id="apel:CA267_015035"/>
<dbReference type="OrthoDB" id="288532at2"/>
<dbReference type="InterPro" id="IPR027417">
    <property type="entry name" value="P-loop_NTPase"/>
</dbReference>
<dbReference type="Proteomes" id="UP000219285">
    <property type="component" value="Chromosome"/>
</dbReference>
<dbReference type="EMBL" id="CP052766">
    <property type="protein sequence ID" value="QJR81972.1"/>
    <property type="molecule type" value="Genomic_DNA"/>
</dbReference>
<dbReference type="GO" id="GO:0016020">
    <property type="term" value="C:membrane"/>
    <property type="evidence" value="ECO:0007669"/>
    <property type="project" value="InterPro"/>
</dbReference>
<dbReference type="GO" id="GO:0008146">
    <property type="term" value="F:sulfotransferase activity"/>
    <property type="evidence" value="ECO:0007669"/>
    <property type="project" value="InterPro"/>
</dbReference>
<sequence length="269" mass="31637">MYHTLNFSFLSFVPLLSLIYKKIVPEEWRFKLYKFRHPNELAALRSKVHPSAKGDFSLAPFDEKKSIFVHITKTAGTSVALTLFGKLPYHYRAWQYRVIYGRRTYREYFKFAYVRNPWDRLYSAFSYLKGGGWDDNDKTWALENLSGIENINDFVLKWLTPERLYSHIHFWPQSDFICSKGNTALIDYLAYFETIENDFTFIAQKIGCERKLAHTNASKRAGYEEVYTPDAIAKVALLYERDIANFGYHFSGMSRKKIENGRFVDVVSR</sequence>
<dbReference type="Pfam" id="PF03567">
    <property type="entry name" value="Sulfotransfer_2"/>
    <property type="match status" value="1"/>
</dbReference>
<evidence type="ECO:0000313" key="2">
    <source>
        <dbReference type="Proteomes" id="UP000219285"/>
    </source>
</evidence>
<name>A0A6M4MFY1_9ALTE</name>
<protein>
    <submittedName>
        <fullName evidence="1">Sulfotransferase family 2 domain-containing protein</fullName>
    </submittedName>
</protein>
<dbReference type="InterPro" id="IPR005331">
    <property type="entry name" value="Sulfotransferase"/>
</dbReference>
<evidence type="ECO:0000313" key="1">
    <source>
        <dbReference type="EMBL" id="QJR81972.1"/>
    </source>
</evidence>
<reference evidence="1 2" key="2">
    <citation type="submission" date="2020-04" db="EMBL/GenBank/DDBJ databases">
        <title>Complete genome sequence of Alteromonas pelagimontana 5.12T.</title>
        <authorList>
            <person name="Sinha R.K."/>
            <person name="Krishnan K.P."/>
            <person name="Kurian J.P."/>
        </authorList>
    </citation>
    <scope>NUCLEOTIDE SEQUENCE [LARGE SCALE GENOMIC DNA]</scope>
    <source>
        <strain evidence="1 2">5.12</strain>
    </source>
</reference>
<keyword evidence="1" id="KW-0808">Transferase</keyword>
<accession>A0A6M4MFY1</accession>
<dbReference type="Gene3D" id="3.40.50.300">
    <property type="entry name" value="P-loop containing nucleotide triphosphate hydrolases"/>
    <property type="match status" value="1"/>
</dbReference>
<proteinExistence type="predicted"/>
<reference evidence="2" key="1">
    <citation type="submission" date="2014-12" db="EMBL/GenBank/DDBJ databases">
        <title>Complete genome sequence of a multi-drug resistant Klebsiella pneumoniae.</title>
        <authorList>
            <person name="Hua X."/>
            <person name="Chen Q."/>
            <person name="Li X."/>
            <person name="Feng Y."/>
            <person name="Ruan Z."/>
            <person name="Yu Y."/>
        </authorList>
    </citation>
    <scope>NUCLEOTIDE SEQUENCE [LARGE SCALE GENOMIC DNA]</scope>
    <source>
        <strain evidence="2">5.12</strain>
    </source>
</reference>
<dbReference type="AlphaFoldDB" id="A0A6M4MFY1"/>
<gene>
    <name evidence="1" type="ORF">CA267_015035</name>
</gene>